<dbReference type="EMBL" id="JAPDFW010000022">
    <property type="protein sequence ID" value="KAJ5079843.1"/>
    <property type="molecule type" value="Genomic_DNA"/>
</dbReference>
<dbReference type="OMA" id="GPCHVLK"/>
<dbReference type="SUPFAM" id="SSF51905">
    <property type="entry name" value="FAD/NAD(P)-binding domain"/>
    <property type="match status" value="1"/>
</dbReference>
<dbReference type="InterPro" id="IPR050097">
    <property type="entry name" value="Ferredoxin-NADP_redctase_2"/>
</dbReference>
<feature type="domain" description="FAD/NAD(P)-binding" evidence="9">
    <location>
        <begin position="26"/>
        <end position="313"/>
    </location>
</feature>
<keyword evidence="11" id="KW-1185">Reference proteome</keyword>
<evidence type="ECO:0000313" key="10">
    <source>
        <dbReference type="EMBL" id="KAJ5079843.1"/>
    </source>
</evidence>
<dbReference type="GO" id="GO:0019430">
    <property type="term" value="P:removal of superoxide radicals"/>
    <property type="evidence" value="ECO:0007669"/>
    <property type="project" value="UniProtKB-UniRule"/>
</dbReference>
<evidence type="ECO:0000256" key="8">
    <source>
        <dbReference type="RuleBase" id="RU003881"/>
    </source>
</evidence>
<dbReference type="InterPro" id="IPR023753">
    <property type="entry name" value="FAD/NAD-binding_dom"/>
</dbReference>
<dbReference type="NCBIfam" id="TIGR01292">
    <property type="entry name" value="TRX_reduct"/>
    <property type="match status" value="1"/>
</dbReference>
<comment type="similarity">
    <text evidence="1 7">Belongs to the class-II pyridine nucleotide-disulfide oxidoreductase family.</text>
</comment>
<dbReference type="AlphaFoldDB" id="A0A9Q0RHH9"/>
<keyword evidence="2 7" id="KW-0285">Flavoprotein</keyword>
<comment type="catalytic activity">
    <reaction evidence="7">
        <text>[thioredoxin]-dithiol + NADP(+) = [thioredoxin]-disulfide + NADPH + H(+)</text>
        <dbReference type="Rhea" id="RHEA:20345"/>
        <dbReference type="Rhea" id="RHEA-COMP:10698"/>
        <dbReference type="Rhea" id="RHEA-COMP:10700"/>
        <dbReference type="ChEBI" id="CHEBI:15378"/>
        <dbReference type="ChEBI" id="CHEBI:29950"/>
        <dbReference type="ChEBI" id="CHEBI:50058"/>
        <dbReference type="ChEBI" id="CHEBI:57783"/>
        <dbReference type="ChEBI" id="CHEBI:58349"/>
        <dbReference type="EC" id="1.8.1.9"/>
    </reaction>
</comment>
<evidence type="ECO:0000256" key="3">
    <source>
        <dbReference type="ARBA" id="ARBA00022827"/>
    </source>
</evidence>
<evidence type="ECO:0000256" key="5">
    <source>
        <dbReference type="ARBA" id="ARBA00023157"/>
    </source>
</evidence>
<dbReference type="Pfam" id="PF07992">
    <property type="entry name" value="Pyr_redox_2"/>
    <property type="match status" value="1"/>
</dbReference>
<gene>
    <name evidence="10" type="ORF">M0811_04156</name>
</gene>
<keyword evidence="3 7" id="KW-0274">FAD</keyword>
<evidence type="ECO:0000256" key="1">
    <source>
        <dbReference type="ARBA" id="ARBA00009333"/>
    </source>
</evidence>
<dbReference type="PRINTS" id="PR00368">
    <property type="entry name" value="FADPNR"/>
</dbReference>
<dbReference type="GO" id="GO:0004791">
    <property type="term" value="F:thioredoxin-disulfide reductase (NADPH) activity"/>
    <property type="evidence" value="ECO:0007669"/>
    <property type="project" value="UniProtKB-UniRule"/>
</dbReference>
<accession>A0A9Q0RHH9</accession>
<dbReference type="Gene3D" id="3.50.50.60">
    <property type="entry name" value="FAD/NAD(P)-binding domain"/>
    <property type="match status" value="2"/>
</dbReference>
<evidence type="ECO:0000256" key="2">
    <source>
        <dbReference type="ARBA" id="ARBA00022630"/>
    </source>
</evidence>
<dbReference type="EC" id="1.8.1.9" evidence="7"/>
<evidence type="ECO:0000313" key="11">
    <source>
        <dbReference type="Proteomes" id="UP001149090"/>
    </source>
</evidence>
<organism evidence="10 11">
    <name type="scientific">Anaeramoeba ignava</name>
    <name type="common">Anaerobic marine amoeba</name>
    <dbReference type="NCBI Taxonomy" id="1746090"/>
    <lineage>
        <taxon>Eukaryota</taxon>
        <taxon>Metamonada</taxon>
        <taxon>Anaeramoebidae</taxon>
        <taxon>Anaeramoeba</taxon>
    </lineage>
</organism>
<comment type="subunit">
    <text evidence="7">Homodimer.</text>
</comment>
<sequence length="329" mass="36212">MEVQKVDKVSYDIDPKLDFSKAEHRKVIIIGSGPAGCTAGIYTARADLKPLLIRGNDPGGQLVRTTDIENYAGFIGTGPELMMKMDEQAQEQGCELIFGEVIAVDFSVRPFKLVLFPDICYTADSVIIATGASAKYLGLESEQKYMNKGVSGCATCDGPLYRNKIVSVVGGGDVAIEDALFLSRFCKEVHVIHRRRELRASKPMQKRAFENPKIIFEWDSVVDEILGDGEFVNGVMLKDVKTNEKRKLVCAGVFMAIGHKPNTDVFKKYIETDEVGYIITKNGKSHTNVEGVFCCGDAQDKEYRQAITAAGSGCKAALDCERWLATQQI</sequence>
<dbReference type="GO" id="GO:0005737">
    <property type="term" value="C:cytoplasm"/>
    <property type="evidence" value="ECO:0007669"/>
    <property type="project" value="InterPro"/>
</dbReference>
<dbReference type="PROSITE" id="PS00573">
    <property type="entry name" value="PYRIDINE_REDOX_2"/>
    <property type="match status" value="1"/>
</dbReference>
<dbReference type="InterPro" id="IPR036188">
    <property type="entry name" value="FAD/NAD-bd_sf"/>
</dbReference>
<evidence type="ECO:0000256" key="7">
    <source>
        <dbReference type="RuleBase" id="RU003880"/>
    </source>
</evidence>
<dbReference type="PRINTS" id="PR00469">
    <property type="entry name" value="PNDRDTASEII"/>
</dbReference>
<comment type="cofactor">
    <cofactor evidence="8">
        <name>FAD</name>
        <dbReference type="ChEBI" id="CHEBI:57692"/>
    </cofactor>
    <text evidence="8">Binds 1 FAD per subunit.</text>
</comment>
<keyword evidence="6 7" id="KW-0676">Redox-active center</keyword>
<reference evidence="10" key="1">
    <citation type="submission" date="2022-10" db="EMBL/GenBank/DDBJ databases">
        <title>Novel sulphate-reducing endosymbionts in the free-living metamonad Anaeramoeba.</title>
        <authorList>
            <person name="Jerlstrom-Hultqvist J."/>
            <person name="Cepicka I."/>
            <person name="Gallot-Lavallee L."/>
            <person name="Salas-Leiva D."/>
            <person name="Curtis B.A."/>
            <person name="Zahonova K."/>
            <person name="Pipaliya S."/>
            <person name="Dacks J."/>
            <person name="Roger A.J."/>
        </authorList>
    </citation>
    <scope>NUCLEOTIDE SEQUENCE</scope>
    <source>
        <strain evidence="10">BMAN</strain>
    </source>
</reference>
<dbReference type="InterPro" id="IPR008255">
    <property type="entry name" value="Pyr_nucl-diS_OxRdtase_2_AS"/>
</dbReference>
<proteinExistence type="inferred from homology"/>
<name>A0A9Q0RHH9_ANAIG</name>
<keyword evidence="4 7" id="KW-0560">Oxidoreductase</keyword>
<dbReference type="PANTHER" id="PTHR48105">
    <property type="entry name" value="THIOREDOXIN REDUCTASE 1-RELATED-RELATED"/>
    <property type="match status" value="1"/>
</dbReference>
<evidence type="ECO:0000256" key="6">
    <source>
        <dbReference type="ARBA" id="ARBA00023284"/>
    </source>
</evidence>
<protein>
    <recommendedName>
        <fullName evidence="7">Thioredoxin reductase</fullName>
        <ecNumber evidence="7">1.8.1.9</ecNumber>
    </recommendedName>
</protein>
<comment type="caution">
    <text evidence="10">The sequence shown here is derived from an EMBL/GenBank/DDBJ whole genome shotgun (WGS) entry which is preliminary data.</text>
</comment>
<dbReference type="InterPro" id="IPR005982">
    <property type="entry name" value="Thioredox_Rdtase"/>
</dbReference>
<evidence type="ECO:0000259" key="9">
    <source>
        <dbReference type="Pfam" id="PF07992"/>
    </source>
</evidence>
<dbReference type="OrthoDB" id="371245at2759"/>
<keyword evidence="5" id="KW-1015">Disulfide bond</keyword>
<keyword evidence="8" id="KW-0521">NADP</keyword>
<dbReference type="Proteomes" id="UP001149090">
    <property type="component" value="Unassembled WGS sequence"/>
</dbReference>
<evidence type="ECO:0000256" key="4">
    <source>
        <dbReference type="ARBA" id="ARBA00023002"/>
    </source>
</evidence>